<organism evidence="2 3">
    <name type="scientific">Streptomyces asoensis</name>
    <dbReference type="NCBI Taxonomy" id="249586"/>
    <lineage>
        <taxon>Bacteria</taxon>
        <taxon>Bacillati</taxon>
        <taxon>Actinomycetota</taxon>
        <taxon>Actinomycetes</taxon>
        <taxon>Kitasatosporales</taxon>
        <taxon>Streptomycetaceae</taxon>
        <taxon>Streptomyces</taxon>
    </lineage>
</organism>
<feature type="compositionally biased region" description="Basic and acidic residues" evidence="1">
    <location>
        <begin position="32"/>
        <end position="86"/>
    </location>
</feature>
<evidence type="ECO:0000313" key="2">
    <source>
        <dbReference type="EMBL" id="GHI60050.1"/>
    </source>
</evidence>
<sequence length="212" mass="22069">MIPRPSRWRAGGEGTGDQAAETGADHPAQAEGRVEGGHDRSAQRRDQVDRGAVEGHVDPAVGRAEEQQDDAERGGGVGERGKRDAQGEQDGADDGDRVAAVPVAQAPGAHHRDHRAGGDAEEGETEGAGGGAGLLLDRGDPDDPAGEDEAVEGEERGQGDTEPGEAAALARHRVMSPRFVHLRHKMRLGVVRTGDKGSPGGVRTEANEVNEE</sequence>
<feature type="compositionally biased region" description="Acidic residues" evidence="1">
    <location>
        <begin position="140"/>
        <end position="152"/>
    </location>
</feature>
<dbReference type="Proteomes" id="UP000649259">
    <property type="component" value="Unassembled WGS sequence"/>
</dbReference>
<feature type="region of interest" description="Disordered" evidence="1">
    <location>
        <begin position="1"/>
        <end position="165"/>
    </location>
</feature>
<accession>A0ABQ3RW06</accession>
<feature type="region of interest" description="Disordered" evidence="1">
    <location>
        <begin position="191"/>
        <end position="212"/>
    </location>
</feature>
<keyword evidence="3" id="KW-1185">Reference proteome</keyword>
<reference evidence="3" key="1">
    <citation type="submission" date="2023-07" db="EMBL/GenBank/DDBJ databases">
        <title>Whole genome shotgun sequence of Streptomyces cacaoi subsp. asoensis NBRC 13813.</title>
        <authorList>
            <person name="Komaki H."/>
            <person name="Tamura T."/>
        </authorList>
    </citation>
    <scope>NUCLEOTIDE SEQUENCE [LARGE SCALE GENOMIC DNA]</scope>
    <source>
        <strain evidence="3">NBRC 13813</strain>
    </source>
</reference>
<comment type="caution">
    <text evidence="2">The sequence shown here is derived from an EMBL/GenBank/DDBJ whole genome shotgun (WGS) entry which is preliminary data.</text>
</comment>
<feature type="compositionally biased region" description="Low complexity" evidence="1">
    <location>
        <begin position="98"/>
        <end position="108"/>
    </location>
</feature>
<proteinExistence type="predicted"/>
<dbReference type="EMBL" id="BNEB01000002">
    <property type="protein sequence ID" value="GHI60050.1"/>
    <property type="molecule type" value="Genomic_DNA"/>
</dbReference>
<evidence type="ECO:0000256" key="1">
    <source>
        <dbReference type="SAM" id="MobiDB-lite"/>
    </source>
</evidence>
<evidence type="ECO:0000313" key="3">
    <source>
        <dbReference type="Proteomes" id="UP000649259"/>
    </source>
</evidence>
<gene>
    <name evidence="2" type="ORF">Saso_17000</name>
</gene>
<name>A0ABQ3RW06_9ACTN</name>
<protein>
    <submittedName>
        <fullName evidence="2">Uncharacterized protein</fullName>
    </submittedName>
</protein>